<dbReference type="InterPro" id="IPR050669">
    <property type="entry name" value="Hemerythrin"/>
</dbReference>
<evidence type="ECO:0000256" key="5">
    <source>
        <dbReference type="SAM" id="Coils"/>
    </source>
</evidence>
<feature type="domain" description="Hemerythrin-like" evidence="6">
    <location>
        <begin position="15"/>
        <end position="126"/>
    </location>
</feature>
<evidence type="ECO:0000313" key="8">
    <source>
        <dbReference type="Proteomes" id="UP000036902"/>
    </source>
</evidence>
<keyword evidence="5" id="KW-0175">Coiled coil</keyword>
<keyword evidence="3" id="KW-0479">Metal-binding</keyword>
<dbReference type="Proteomes" id="UP000036902">
    <property type="component" value="Chromosome"/>
</dbReference>
<dbReference type="Pfam" id="PF01814">
    <property type="entry name" value="Hemerythrin"/>
    <property type="match status" value="1"/>
</dbReference>
<dbReference type="KEGG" id="thu:AC731_015470"/>
<dbReference type="PANTHER" id="PTHR37164">
    <property type="entry name" value="BACTERIOHEMERYTHRIN"/>
    <property type="match status" value="1"/>
</dbReference>
<dbReference type="AlphaFoldDB" id="A0A127K8D2"/>
<dbReference type="EMBL" id="CP014646">
    <property type="protein sequence ID" value="AMO38213.1"/>
    <property type="molecule type" value="Genomic_DNA"/>
</dbReference>
<dbReference type="Gene3D" id="1.20.120.50">
    <property type="entry name" value="Hemerythrin-like"/>
    <property type="match status" value="1"/>
</dbReference>
<protein>
    <submittedName>
        <fullName evidence="7">Hemerythrin</fullName>
    </submittedName>
</protein>
<dbReference type="InterPro" id="IPR012312">
    <property type="entry name" value="Hemerythrin-like"/>
</dbReference>
<gene>
    <name evidence="7" type="ORF">AC731_015470</name>
</gene>
<feature type="coiled-coil region" evidence="5">
    <location>
        <begin position="76"/>
        <end position="103"/>
    </location>
</feature>
<dbReference type="InterPro" id="IPR016131">
    <property type="entry name" value="Haemerythrin_Fe_BS"/>
</dbReference>
<keyword evidence="2" id="KW-0561">Oxygen transport</keyword>
<evidence type="ECO:0000259" key="6">
    <source>
        <dbReference type="Pfam" id="PF01814"/>
    </source>
</evidence>
<dbReference type="GO" id="GO:0046872">
    <property type="term" value="F:metal ion binding"/>
    <property type="evidence" value="ECO:0007669"/>
    <property type="project" value="UniProtKB-KW"/>
</dbReference>
<evidence type="ECO:0000256" key="1">
    <source>
        <dbReference type="ARBA" id="ARBA00010587"/>
    </source>
</evidence>
<dbReference type="InterPro" id="IPR012827">
    <property type="entry name" value="Hemerythrin_metal-bd"/>
</dbReference>
<keyword evidence="8" id="KW-1185">Reference proteome</keyword>
<dbReference type="GO" id="GO:0005344">
    <property type="term" value="F:oxygen carrier activity"/>
    <property type="evidence" value="ECO:0007669"/>
    <property type="project" value="UniProtKB-KW"/>
</dbReference>
<evidence type="ECO:0000313" key="7">
    <source>
        <dbReference type="EMBL" id="AMO38213.1"/>
    </source>
</evidence>
<keyword evidence="2" id="KW-0813">Transport</keyword>
<dbReference type="NCBIfam" id="TIGR02481">
    <property type="entry name" value="hemeryth_dom"/>
    <property type="match status" value="1"/>
</dbReference>
<comment type="similarity">
    <text evidence="1">Belongs to the hemerythrin family.</text>
</comment>
<dbReference type="RefSeq" id="WP_004264202.1">
    <property type="nucleotide sequence ID" value="NZ_CP014646.1"/>
</dbReference>
<evidence type="ECO:0000256" key="2">
    <source>
        <dbReference type="ARBA" id="ARBA00022621"/>
    </source>
</evidence>
<keyword evidence="4" id="KW-0408">Iron</keyword>
<dbReference type="SUPFAM" id="SSF47188">
    <property type="entry name" value="Hemerythrin-like"/>
    <property type="match status" value="1"/>
</dbReference>
<dbReference type="STRING" id="1134435.AC731_015470"/>
<sequence length="158" mass="18866">MTTELFHWTDEFGVGIQEIDEQHKELVDLLNQLHTAIQEHHGSETSRKILDKLADYTRTHFAVEESLMRVSNYPDFEMHKQNHEDLIGQVQALQEKLDNGQAAITFELLHFLKVWLMRHINEADKRFGVHFMAHGGETQWSDHVESAMKKRKWWWKFW</sequence>
<evidence type="ECO:0000256" key="4">
    <source>
        <dbReference type="ARBA" id="ARBA00023004"/>
    </source>
</evidence>
<reference evidence="8" key="1">
    <citation type="submission" date="2016-03" db="EMBL/GenBank/DDBJ databases">
        <authorList>
            <person name="Ma C."/>
            <person name="Zhou S."/>
            <person name="Yang G."/>
        </authorList>
    </citation>
    <scope>NUCLEOTIDE SEQUENCE [LARGE SCALE GENOMIC DNA]</scope>
    <source>
        <strain evidence="8">SgZ-1</strain>
    </source>
</reference>
<accession>A0A127K8D2</accession>
<dbReference type="PROSITE" id="PS00550">
    <property type="entry name" value="HEMERYTHRINS"/>
    <property type="match status" value="1"/>
</dbReference>
<dbReference type="NCBIfam" id="NF033749">
    <property type="entry name" value="bact_hemeryth"/>
    <property type="match status" value="1"/>
</dbReference>
<proteinExistence type="inferred from homology"/>
<dbReference type="InterPro" id="IPR035938">
    <property type="entry name" value="Hemerythrin-like_sf"/>
</dbReference>
<organism evidence="7 8">
    <name type="scientific">Thauera humireducens</name>
    <dbReference type="NCBI Taxonomy" id="1134435"/>
    <lineage>
        <taxon>Bacteria</taxon>
        <taxon>Pseudomonadati</taxon>
        <taxon>Pseudomonadota</taxon>
        <taxon>Betaproteobacteria</taxon>
        <taxon>Rhodocyclales</taxon>
        <taxon>Zoogloeaceae</taxon>
        <taxon>Thauera</taxon>
    </lineage>
</organism>
<dbReference type="CDD" id="cd12107">
    <property type="entry name" value="Hemerythrin"/>
    <property type="match status" value="1"/>
</dbReference>
<name>A0A127K8D2_9RHOO</name>
<evidence type="ECO:0000256" key="3">
    <source>
        <dbReference type="ARBA" id="ARBA00022723"/>
    </source>
</evidence>
<dbReference type="PANTHER" id="PTHR37164:SF1">
    <property type="entry name" value="BACTERIOHEMERYTHRIN"/>
    <property type="match status" value="1"/>
</dbReference>